<accession>A0A6N8HY61</accession>
<evidence type="ECO:0000259" key="5">
    <source>
        <dbReference type="PROSITE" id="PS50977"/>
    </source>
</evidence>
<name>A0A6N8HY61_9FIRM</name>
<dbReference type="Pfam" id="PF00440">
    <property type="entry name" value="TetR_N"/>
    <property type="match status" value="1"/>
</dbReference>
<dbReference type="PANTHER" id="PTHR47506:SF7">
    <property type="entry name" value="TRANSCRIPTIONAL REGULATORY PROTEIN"/>
    <property type="match status" value="1"/>
</dbReference>
<dbReference type="Proteomes" id="UP000515909">
    <property type="component" value="Chromosome"/>
</dbReference>
<dbReference type="Pfam" id="PF17918">
    <property type="entry name" value="TetR_C_15"/>
    <property type="match status" value="1"/>
</dbReference>
<keyword evidence="2 4" id="KW-0238">DNA-binding</keyword>
<dbReference type="RefSeq" id="WP_066649032.1">
    <property type="nucleotide sequence ID" value="NZ_CP060286.1"/>
</dbReference>
<dbReference type="EMBL" id="VWXL01000047">
    <property type="protein sequence ID" value="MVB10784.1"/>
    <property type="molecule type" value="Genomic_DNA"/>
</dbReference>
<dbReference type="PANTHER" id="PTHR47506">
    <property type="entry name" value="TRANSCRIPTIONAL REGULATORY PROTEIN"/>
    <property type="match status" value="1"/>
</dbReference>
<keyword evidence="8" id="KW-1185">Reference proteome</keyword>
<evidence type="ECO:0000256" key="2">
    <source>
        <dbReference type="ARBA" id="ARBA00023125"/>
    </source>
</evidence>
<dbReference type="Gene3D" id="1.10.10.60">
    <property type="entry name" value="Homeodomain-like"/>
    <property type="match status" value="1"/>
</dbReference>
<dbReference type="Proteomes" id="UP000469440">
    <property type="component" value="Unassembled WGS sequence"/>
</dbReference>
<dbReference type="PROSITE" id="PS50977">
    <property type="entry name" value="HTH_TETR_2"/>
    <property type="match status" value="1"/>
</dbReference>
<evidence type="ECO:0000313" key="8">
    <source>
        <dbReference type="Proteomes" id="UP000469440"/>
    </source>
</evidence>
<dbReference type="InterPro" id="IPR036271">
    <property type="entry name" value="Tet_transcr_reg_TetR-rel_C_sf"/>
</dbReference>
<sequence>MSADKVRIPKQKRSIEIKKKIKAAAQELFSEKGYYNTSSNEIVKAAGSSIGAFYSYFSDKKALFIEILHEYNQHVVAQVQVKPLQDDDPKIIIRQYILAVLDAHSYSPEFHREILAMTYSDEEIRNIVNHYEAEMINHIAQLLNENRRLIRVTDTNNAAFLIFKSVEEVVHSIRIFGRSCDESALIQELTDMICFYVLK</sequence>
<dbReference type="InterPro" id="IPR009057">
    <property type="entry name" value="Homeodomain-like_sf"/>
</dbReference>
<evidence type="ECO:0000313" key="6">
    <source>
        <dbReference type="EMBL" id="MVB10784.1"/>
    </source>
</evidence>
<accession>A0A7G8TB06</accession>
<gene>
    <name evidence="6" type="ORF">CAFE_14820</name>
    <name evidence="7" type="ORF">HCR03_00195</name>
</gene>
<dbReference type="GO" id="GO:0003677">
    <property type="term" value="F:DNA binding"/>
    <property type="evidence" value="ECO:0007669"/>
    <property type="project" value="UniProtKB-UniRule"/>
</dbReference>
<evidence type="ECO:0000256" key="3">
    <source>
        <dbReference type="ARBA" id="ARBA00023163"/>
    </source>
</evidence>
<keyword evidence="1" id="KW-0805">Transcription regulation</keyword>
<evidence type="ECO:0000313" key="7">
    <source>
        <dbReference type="EMBL" id="QNK40797.1"/>
    </source>
</evidence>
<dbReference type="SUPFAM" id="SSF48498">
    <property type="entry name" value="Tetracyclin repressor-like, C-terminal domain"/>
    <property type="match status" value="1"/>
</dbReference>
<dbReference type="SUPFAM" id="SSF46689">
    <property type="entry name" value="Homeodomain-like"/>
    <property type="match status" value="1"/>
</dbReference>
<dbReference type="EMBL" id="CP060286">
    <property type="protein sequence ID" value="QNK40797.1"/>
    <property type="molecule type" value="Genomic_DNA"/>
</dbReference>
<dbReference type="Gene3D" id="1.10.357.10">
    <property type="entry name" value="Tetracycline Repressor, domain 2"/>
    <property type="match status" value="1"/>
</dbReference>
<protein>
    <submittedName>
        <fullName evidence="6">Bacterial regulatory proteins, tetR family</fullName>
    </submittedName>
    <submittedName>
        <fullName evidence="7">TetR/AcrR family transcriptional regulator</fullName>
    </submittedName>
</protein>
<dbReference type="InterPro" id="IPR041669">
    <property type="entry name" value="TetR_C_15"/>
</dbReference>
<dbReference type="KEGG" id="cfem:HCR03_00195"/>
<feature type="domain" description="HTH tetR-type" evidence="5">
    <location>
        <begin position="15"/>
        <end position="75"/>
    </location>
</feature>
<proteinExistence type="predicted"/>
<evidence type="ECO:0000313" key="9">
    <source>
        <dbReference type="Proteomes" id="UP000515909"/>
    </source>
</evidence>
<reference evidence="6 8" key="1">
    <citation type="submission" date="2019-09" db="EMBL/GenBank/DDBJ databases">
        <title>Genome sequence of Clostridium sp. EA1.</title>
        <authorList>
            <person name="Poehlein A."/>
            <person name="Bengelsdorf F.R."/>
            <person name="Daniel R."/>
        </authorList>
    </citation>
    <scope>NUCLEOTIDE SEQUENCE [LARGE SCALE GENOMIC DNA]</scope>
    <source>
        <strain evidence="6 8">EA1</strain>
    </source>
</reference>
<evidence type="ECO:0000256" key="1">
    <source>
        <dbReference type="ARBA" id="ARBA00023015"/>
    </source>
</evidence>
<evidence type="ECO:0000256" key="4">
    <source>
        <dbReference type="PROSITE-ProRule" id="PRU00335"/>
    </source>
</evidence>
<organism evidence="6 8">
    <name type="scientific">Caproicibacter fermentans</name>
    <dbReference type="NCBI Taxonomy" id="2576756"/>
    <lineage>
        <taxon>Bacteria</taxon>
        <taxon>Bacillati</taxon>
        <taxon>Bacillota</taxon>
        <taxon>Clostridia</taxon>
        <taxon>Eubacteriales</taxon>
        <taxon>Acutalibacteraceae</taxon>
        <taxon>Caproicibacter</taxon>
    </lineage>
</organism>
<feature type="DNA-binding region" description="H-T-H motif" evidence="4">
    <location>
        <begin position="38"/>
        <end position="57"/>
    </location>
</feature>
<dbReference type="OrthoDB" id="9812484at2"/>
<reference evidence="7 9" key="2">
    <citation type="submission" date="2020-08" db="EMBL/GenBank/DDBJ databases">
        <title>The isolate Caproiciproducens sp. 7D4C2 produces n-caproate at mildly acidic conditions from hexoses: genome and rBOX comparison with related strains and chain-elongating bacteria.</title>
        <authorList>
            <person name="Esquivel-Elizondo S."/>
            <person name="Bagci C."/>
            <person name="Temovska M."/>
            <person name="Jeon B.S."/>
            <person name="Bessarab I."/>
            <person name="Williams R.B.H."/>
            <person name="Huson D.H."/>
            <person name="Angenent L.T."/>
        </authorList>
    </citation>
    <scope>NUCLEOTIDE SEQUENCE [LARGE SCALE GENOMIC DNA]</scope>
    <source>
        <strain evidence="7 9">7D4C2</strain>
    </source>
</reference>
<dbReference type="PRINTS" id="PR00455">
    <property type="entry name" value="HTHTETR"/>
</dbReference>
<keyword evidence="3" id="KW-0804">Transcription</keyword>
<dbReference type="InterPro" id="IPR001647">
    <property type="entry name" value="HTH_TetR"/>
</dbReference>
<dbReference type="AlphaFoldDB" id="A0A6N8HY61"/>